<feature type="compositionally biased region" description="Acidic residues" evidence="1">
    <location>
        <begin position="8"/>
        <end position="20"/>
    </location>
</feature>
<evidence type="ECO:0000256" key="1">
    <source>
        <dbReference type="SAM" id="MobiDB-lite"/>
    </source>
</evidence>
<proteinExistence type="predicted"/>
<keyword evidence="3" id="KW-1185">Reference proteome</keyword>
<protein>
    <submittedName>
        <fullName evidence="2">Uncharacterized protein</fullName>
    </submittedName>
</protein>
<dbReference type="RefSeq" id="WP_191713447.1">
    <property type="nucleotide sequence ID" value="NZ_JACSPX010000003.1"/>
</dbReference>
<feature type="region of interest" description="Disordered" evidence="1">
    <location>
        <begin position="1"/>
        <end position="72"/>
    </location>
</feature>
<reference evidence="2 3" key="1">
    <citation type="submission" date="2020-08" db="EMBL/GenBank/DDBJ databases">
        <title>A Genomic Blueprint of the Chicken Gut Microbiome.</title>
        <authorList>
            <person name="Gilroy R."/>
            <person name="Ravi A."/>
            <person name="Getino M."/>
            <person name="Pursley I."/>
            <person name="Horton D.L."/>
            <person name="Alikhan N.-F."/>
            <person name="Baker D."/>
            <person name="Gharbi K."/>
            <person name="Hall N."/>
            <person name="Watson M."/>
            <person name="Adriaenssens E.M."/>
            <person name="Foster-Nyarko E."/>
            <person name="Jarju S."/>
            <person name="Secka A."/>
            <person name="Antonio M."/>
            <person name="Oren A."/>
            <person name="Chaudhuri R."/>
            <person name="La Ragione R.M."/>
            <person name="Hildebrand F."/>
            <person name="Pallen M.J."/>
        </authorList>
    </citation>
    <scope>NUCLEOTIDE SEQUENCE [LARGE SCALE GENOMIC DNA]</scope>
    <source>
        <strain evidence="2 3">Re1</strain>
    </source>
</reference>
<sequence>MSNIHEQPDEEPSTEELDEPSTEKEPGEEPKVEHPADPEPDHAAVGIGVIGGPLGDTADDGSAPASEDAQAD</sequence>
<comment type="caution">
    <text evidence="2">The sequence shown here is derived from an EMBL/GenBank/DDBJ whole genome shotgun (WGS) entry which is preliminary data.</text>
</comment>
<name>A0ABR8W8H0_9MICO</name>
<gene>
    <name evidence="2" type="ORF">H9633_12470</name>
</gene>
<evidence type="ECO:0000313" key="2">
    <source>
        <dbReference type="EMBL" id="MBD8013106.1"/>
    </source>
</evidence>
<dbReference type="EMBL" id="JACSPX010000003">
    <property type="protein sequence ID" value="MBD8013106.1"/>
    <property type="molecule type" value="Genomic_DNA"/>
</dbReference>
<organism evidence="2 3">
    <name type="scientific">Microbacterium commune</name>
    <dbReference type="NCBI Taxonomy" id="2762219"/>
    <lineage>
        <taxon>Bacteria</taxon>
        <taxon>Bacillati</taxon>
        <taxon>Actinomycetota</taxon>
        <taxon>Actinomycetes</taxon>
        <taxon>Micrococcales</taxon>
        <taxon>Microbacteriaceae</taxon>
        <taxon>Microbacterium</taxon>
    </lineage>
</organism>
<feature type="compositionally biased region" description="Basic and acidic residues" evidence="1">
    <location>
        <begin position="21"/>
        <end position="42"/>
    </location>
</feature>
<dbReference type="Proteomes" id="UP000611521">
    <property type="component" value="Unassembled WGS sequence"/>
</dbReference>
<accession>A0ABR8W8H0</accession>
<evidence type="ECO:0000313" key="3">
    <source>
        <dbReference type="Proteomes" id="UP000611521"/>
    </source>
</evidence>